<dbReference type="AlphaFoldDB" id="A0A7M1XJS5"/>
<dbReference type="Gene3D" id="3.40.50.2300">
    <property type="match status" value="1"/>
</dbReference>
<dbReference type="Pfam" id="PF04397">
    <property type="entry name" value="LytTR"/>
    <property type="match status" value="1"/>
</dbReference>
<accession>A0A7M1XJS5</accession>
<feature type="modified residue" description="4-aspartylphosphate" evidence="1">
    <location>
        <position position="85"/>
    </location>
</feature>
<dbReference type="Proteomes" id="UP000593591">
    <property type="component" value="Chromosome"/>
</dbReference>
<dbReference type="KEGG" id="trc:DYE49_01700"/>
<dbReference type="InterPro" id="IPR011006">
    <property type="entry name" value="CheY-like_superfamily"/>
</dbReference>
<dbReference type="Pfam" id="PF00072">
    <property type="entry name" value="Response_reg"/>
    <property type="match status" value="1"/>
</dbReference>
<evidence type="ECO:0000259" key="2">
    <source>
        <dbReference type="PROSITE" id="PS50110"/>
    </source>
</evidence>
<dbReference type="SMART" id="SM00850">
    <property type="entry name" value="LytTR"/>
    <property type="match status" value="1"/>
</dbReference>
<proteinExistence type="predicted"/>
<gene>
    <name evidence="4" type="ORF">DYE49_01700</name>
</gene>
<evidence type="ECO:0000313" key="4">
    <source>
        <dbReference type="EMBL" id="QOS39235.1"/>
    </source>
</evidence>
<feature type="domain" description="Response regulatory" evidence="2">
    <location>
        <begin position="28"/>
        <end position="148"/>
    </location>
</feature>
<dbReference type="InterPro" id="IPR007492">
    <property type="entry name" value="LytTR_DNA-bd_dom"/>
</dbReference>
<reference evidence="4 5" key="1">
    <citation type="submission" date="2018-08" db="EMBL/GenBank/DDBJ databases">
        <title>The first complete genome of Treponema rectale (CHPAT), a commensal spirochete of the bovine rectum.</title>
        <authorList>
            <person name="Staton G.J."/>
            <person name="Clegg S.R."/>
            <person name="Carter S.D."/>
            <person name="Radford A.D."/>
            <person name="Darby A."/>
            <person name="Hall N."/>
            <person name="Birtles R.J."/>
            <person name="Evans N.J."/>
        </authorList>
    </citation>
    <scope>NUCLEOTIDE SEQUENCE [LARGE SCALE GENOMIC DNA]</scope>
    <source>
        <strain evidence="4 5">CHPA</strain>
    </source>
</reference>
<dbReference type="SMART" id="SM00448">
    <property type="entry name" value="REC"/>
    <property type="match status" value="1"/>
</dbReference>
<keyword evidence="4" id="KW-0238">DNA-binding</keyword>
<dbReference type="EMBL" id="CP031517">
    <property type="protein sequence ID" value="QOS39235.1"/>
    <property type="molecule type" value="Genomic_DNA"/>
</dbReference>
<dbReference type="GO" id="GO:0003677">
    <property type="term" value="F:DNA binding"/>
    <property type="evidence" value="ECO:0007669"/>
    <property type="project" value="UniProtKB-KW"/>
</dbReference>
<evidence type="ECO:0000259" key="3">
    <source>
        <dbReference type="PROSITE" id="PS50930"/>
    </source>
</evidence>
<dbReference type="PROSITE" id="PS50930">
    <property type="entry name" value="HTH_LYTTR"/>
    <property type="match status" value="1"/>
</dbReference>
<dbReference type="PROSITE" id="PS50110">
    <property type="entry name" value="RESPONSE_REGULATORY"/>
    <property type="match status" value="1"/>
</dbReference>
<dbReference type="Gene3D" id="2.40.50.1020">
    <property type="entry name" value="LytTr DNA-binding domain"/>
    <property type="match status" value="1"/>
</dbReference>
<sequence>MLGLTDTHNVAFKLKSLDLKYIIYHMINIAIVDDEPEFASLLENSLLEYFQEERLKKEVPFHIDVYPSAILFLEKCSGYNIIFMDIDLPIINGLTASKELREKNENAILIYCTNYARFAIDGYQYNASDYLVKPVNKQHLKMTMDKAVESIESMKKSSITISVDKSKKIVKLDDIEFVEVKGKLLYFHLTKNRVFVERRALKEVSQELDGARFVRCNHCYLVNVDYVKEFDEDNVVLTSGAILAMSRNKKKEFQEKVAVYLGSRFLV</sequence>
<dbReference type="PANTHER" id="PTHR37299:SF1">
    <property type="entry name" value="STAGE 0 SPORULATION PROTEIN A HOMOLOG"/>
    <property type="match status" value="1"/>
</dbReference>
<feature type="domain" description="HTH LytTR-type" evidence="3">
    <location>
        <begin position="159"/>
        <end position="259"/>
    </location>
</feature>
<keyword evidence="1" id="KW-0597">Phosphoprotein</keyword>
<dbReference type="InterPro" id="IPR046947">
    <property type="entry name" value="LytR-like"/>
</dbReference>
<dbReference type="InterPro" id="IPR001789">
    <property type="entry name" value="Sig_transdc_resp-reg_receiver"/>
</dbReference>
<evidence type="ECO:0000256" key="1">
    <source>
        <dbReference type="PROSITE-ProRule" id="PRU00169"/>
    </source>
</evidence>
<name>A0A7M1XJS5_9SPIR</name>
<dbReference type="PANTHER" id="PTHR37299">
    <property type="entry name" value="TRANSCRIPTIONAL REGULATOR-RELATED"/>
    <property type="match status" value="1"/>
</dbReference>
<organism evidence="4 5">
    <name type="scientific">Treponema rectale</name>
    <dbReference type="NCBI Taxonomy" id="744512"/>
    <lineage>
        <taxon>Bacteria</taxon>
        <taxon>Pseudomonadati</taxon>
        <taxon>Spirochaetota</taxon>
        <taxon>Spirochaetia</taxon>
        <taxon>Spirochaetales</taxon>
        <taxon>Treponemataceae</taxon>
        <taxon>Treponema</taxon>
    </lineage>
</organism>
<dbReference type="SUPFAM" id="SSF52172">
    <property type="entry name" value="CheY-like"/>
    <property type="match status" value="1"/>
</dbReference>
<evidence type="ECO:0000313" key="5">
    <source>
        <dbReference type="Proteomes" id="UP000593591"/>
    </source>
</evidence>
<dbReference type="GO" id="GO:0000156">
    <property type="term" value="F:phosphorelay response regulator activity"/>
    <property type="evidence" value="ECO:0007669"/>
    <property type="project" value="InterPro"/>
</dbReference>
<protein>
    <submittedName>
        <fullName evidence="4">DNA-binding response regulator</fullName>
    </submittedName>
</protein>